<evidence type="ECO:0000259" key="11">
    <source>
        <dbReference type="PROSITE" id="PS50893"/>
    </source>
</evidence>
<feature type="transmembrane region" description="Helical" evidence="10">
    <location>
        <begin position="961"/>
        <end position="986"/>
    </location>
</feature>
<evidence type="ECO:0000256" key="10">
    <source>
        <dbReference type="SAM" id="Phobius"/>
    </source>
</evidence>
<dbReference type="InterPro" id="IPR011527">
    <property type="entry name" value="ABC1_TM_dom"/>
</dbReference>
<keyword evidence="2" id="KW-0813">Transport</keyword>
<keyword evidence="6" id="KW-0067">ATP-binding</keyword>
<keyword evidence="8 10" id="KW-0472">Membrane</keyword>
<dbReference type="Gene3D" id="1.20.1560.10">
    <property type="entry name" value="ABC transporter type 1, transmembrane domain"/>
    <property type="match status" value="2"/>
</dbReference>
<dbReference type="GO" id="GO:0016887">
    <property type="term" value="F:ATP hydrolysis activity"/>
    <property type="evidence" value="ECO:0007669"/>
    <property type="project" value="InterPro"/>
</dbReference>
<keyword evidence="5" id="KW-0547">Nucleotide-binding</keyword>
<feature type="compositionally biased region" description="Low complexity" evidence="9">
    <location>
        <begin position="837"/>
        <end position="847"/>
    </location>
</feature>
<dbReference type="GO" id="GO:0016020">
    <property type="term" value="C:membrane"/>
    <property type="evidence" value="ECO:0007669"/>
    <property type="project" value="UniProtKB-SubCell"/>
</dbReference>
<dbReference type="GO" id="GO:0005524">
    <property type="term" value="F:ATP binding"/>
    <property type="evidence" value="ECO:0007669"/>
    <property type="project" value="UniProtKB-KW"/>
</dbReference>
<evidence type="ECO:0000256" key="5">
    <source>
        <dbReference type="ARBA" id="ARBA00022741"/>
    </source>
</evidence>
<dbReference type="CDD" id="cd18580">
    <property type="entry name" value="ABC_6TM_ABCC_D2"/>
    <property type="match status" value="1"/>
</dbReference>
<dbReference type="SMART" id="SM00382">
    <property type="entry name" value="AAA"/>
    <property type="match status" value="2"/>
</dbReference>
<dbReference type="Pfam" id="PF00005">
    <property type="entry name" value="ABC_tran"/>
    <property type="match status" value="2"/>
</dbReference>
<feature type="domain" description="ABC transporter" evidence="11">
    <location>
        <begin position="1281"/>
        <end position="1540"/>
    </location>
</feature>
<feature type="compositionally biased region" description="Pro residues" evidence="9">
    <location>
        <begin position="577"/>
        <end position="587"/>
    </location>
</feature>
<feature type="transmembrane region" description="Helical" evidence="10">
    <location>
        <begin position="1006"/>
        <end position="1028"/>
    </location>
</feature>
<dbReference type="InterPro" id="IPR036640">
    <property type="entry name" value="ABC1_TM_sf"/>
</dbReference>
<dbReference type="SUPFAM" id="SSF90123">
    <property type="entry name" value="ABC transporter transmembrane region"/>
    <property type="match status" value="2"/>
</dbReference>
<keyword evidence="7 10" id="KW-1133">Transmembrane helix</keyword>
<feature type="compositionally biased region" description="Basic and acidic residues" evidence="9">
    <location>
        <begin position="471"/>
        <end position="504"/>
    </location>
</feature>
<dbReference type="InterPro" id="IPR044726">
    <property type="entry name" value="ABCC_6TM_D2"/>
</dbReference>
<dbReference type="SUPFAM" id="SSF52540">
    <property type="entry name" value="P-loop containing nucleoside triphosphate hydrolases"/>
    <property type="match status" value="2"/>
</dbReference>
<feature type="domain" description="ABC transmembrane type-1" evidence="12">
    <location>
        <begin position="121"/>
        <end position="418"/>
    </location>
</feature>
<dbReference type="InterPro" id="IPR003593">
    <property type="entry name" value="AAA+_ATPase"/>
</dbReference>
<keyword evidence="4" id="KW-0677">Repeat</keyword>
<dbReference type="PROSITE" id="PS50929">
    <property type="entry name" value="ABC_TM1F"/>
    <property type="match status" value="2"/>
</dbReference>
<reference evidence="13 14" key="1">
    <citation type="submission" date="2019-03" db="EMBL/GenBank/DDBJ databases">
        <title>Single cell metagenomics reveals metabolic interactions within the superorganism composed of flagellate Streblomastix strix and complex community of Bacteroidetes bacteria on its surface.</title>
        <authorList>
            <person name="Treitli S.C."/>
            <person name="Kolisko M."/>
            <person name="Husnik F."/>
            <person name="Keeling P."/>
            <person name="Hampl V."/>
        </authorList>
    </citation>
    <scope>NUCLEOTIDE SEQUENCE [LARGE SCALE GENOMIC DNA]</scope>
    <source>
        <strain evidence="13">ST1C</strain>
    </source>
</reference>
<sequence length="1544" mass="173061">MIAENQSDQHNDNMIEIKQKKNLEEEHPFILNLFYCFFMPFVCRIKPVTNDDIYPVAHDDRCDFTTEKAVDGWMPLFQEYIPKMAEYEKNKIDFPDTNPKEPPKPSLLKVMLFDLGSIKLLIAIIFLIFSVGFQVCMPSMMKEVLKAVMMKGYAKQMNPTLPPDSQIVVKFPYVHAIILMLAPFLNAIFDTLSNRLIYHFSSQLRSGLAGLMYKKTLLLNITAQSNIDTGRLLSLLSSDTNQIAMMFPMFFYLIVLPIQIFVPFGFVCYDWGASSLLAFAVIFLSMPLQLIISVVLVGSLRGYLAHNDERNKVTNETLQGMRVVKLSGLESIFLERVEKVRSKQLKDVFTFTLALQLMISIMRATPTFVNAAAMSVYITTKNIPQEDFPVNVMSSIGFLTMMTMPFSMLAMFIQAGGMVMISQARVRDFLILPELKIIPNVAPDSEQIDVEITNAQFRWGDPPEIPLSASEKSEMESEAKLRLKEAQREEARQLKEEKERKKNQINENDSDDEEQANEDLFKNFLQDNSQQQKQISSSSSSQQQQPNQTPIKPQSDYQSNNPQGSPLLLAPNHPNVSPSPSPSPTPSPSITGPKPPTLKNINLVLKKGSLTMVIGSVGSGKSSVGAALIGDIEKLDGDIRIRGQIAYCPQTAWINNNTVRGNIIFGSTFEQKKYDKVVHVCALETDFKTLAAGDQTAIGEKGVNLSGGQKARIQLARSVYSDRDIYILDDPLSAVDAHVGRFLFDECVNGILKGKTRLLMTNQLQFIDQADNIILMKDGEIEAYGNTSELKQKGFDFEEFIIKGNEKAEKKKQRRLERINSQATLRGGTLKGGTLKGGTLTRGSTLSRVTSSNEILQESSSNTLRTLQRHQSRSMMMQQSEQMLNMTSFEAPTSTMPLSQIAKMSTTEQEAGQVNEIEKKPEIEGEQDNQAALQIMTEEEQETGSVPWSSYFTYVLSLVPFWAVIPFFFLTALAEGITVFSSWWLGIIGDNLRFSKISYYWKLGLYAIYGGACLITFMLRSVISAYAVRRSNRLIHSKLLSHVMNAPSSFFDTTPLGRILNRFTGDISITDQTLFMLFTTVLNLWLGLVGQIIIVSIDTVWILALGLPTLVVFYIVMEIYSRASRNLQRLEAISRSPVLSHFSETVTGAGLSTIRAYHLENDWRHKFEQLNDEWSTRFIIFNEGKKWATLYASVVSTIFMVGIVLIGWSSMDAAKLSVAISAAMTFSNLGVMIVQQNVEMESKMTSYDRIRFYSQKLPQEVSRSEVNPVDPAQDWPAVGRIQFDNVSFRYRSGLPYVLKDVSFDLKGGEKIGVCGRTGAGKSSLLFALFRLVELDTKLQPKMIDITTGFLVENDPNEVPNKGRVLIDEIDISKVELSKVRRSIAIIPQDPTLFTGTLRYNLDIAGNRSDNDIWNVLGMVEMQGVVSQLPLGLDTQVAEGGSNFSAGQRQLICFGRAILNNCRIVVMDEATASVDVETDAKIQKTIREQFVNKTVFVIAHRLNTIMNSDRIMVMDQGRVAEIDSPENLKNNPDSAFNGLIKSLSE</sequence>
<dbReference type="CDD" id="cd03250">
    <property type="entry name" value="ABCC_MRP_domain1"/>
    <property type="match status" value="1"/>
</dbReference>
<comment type="subcellular location">
    <subcellularLocation>
        <location evidence="1">Membrane</location>
        <topology evidence="1">Multi-pass membrane protein</topology>
    </subcellularLocation>
</comment>
<feature type="transmembrane region" description="Helical" evidence="10">
    <location>
        <begin position="276"/>
        <end position="300"/>
    </location>
</feature>
<proteinExistence type="predicted"/>
<dbReference type="FunFam" id="3.40.50.300:FF:000997">
    <property type="entry name" value="Multidrug resistance-associated protein 1"/>
    <property type="match status" value="1"/>
</dbReference>
<dbReference type="InterPro" id="IPR027417">
    <property type="entry name" value="P-loop_NTPase"/>
</dbReference>
<dbReference type="FunFam" id="3.40.50.300:FF:000604">
    <property type="entry name" value="ABC transporter B family member 28"/>
    <property type="match status" value="1"/>
</dbReference>
<dbReference type="GO" id="GO:0140359">
    <property type="term" value="F:ABC-type transporter activity"/>
    <property type="evidence" value="ECO:0007669"/>
    <property type="project" value="InterPro"/>
</dbReference>
<dbReference type="OrthoDB" id="6500128at2759"/>
<feature type="domain" description="ABC transmembrane type-1" evidence="12">
    <location>
        <begin position="968"/>
        <end position="1207"/>
    </location>
</feature>
<dbReference type="CDD" id="cd03244">
    <property type="entry name" value="ABCC_MRP_domain2"/>
    <property type="match status" value="1"/>
</dbReference>
<name>A0A5J4WP16_9EUKA</name>
<feature type="transmembrane region" description="Helical" evidence="10">
    <location>
        <begin position="171"/>
        <end position="189"/>
    </location>
</feature>
<dbReference type="GO" id="GO:0005737">
    <property type="term" value="C:cytoplasm"/>
    <property type="evidence" value="ECO:0007669"/>
    <property type="project" value="UniProtKB-ARBA"/>
</dbReference>
<dbReference type="Proteomes" id="UP000324800">
    <property type="component" value="Unassembled WGS sequence"/>
</dbReference>
<dbReference type="FunFam" id="1.20.1560.10:FF:000013">
    <property type="entry name" value="ABC transporter C family member 2"/>
    <property type="match status" value="1"/>
</dbReference>
<feature type="region of interest" description="Disordered" evidence="9">
    <location>
        <begin position="827"/>
        <end position="855"/>
    </location>
</feature>
<evidence type="ECO:0000313" key="13">
    <source>
        <dbReference type="EMBL" id="KAA6396694.1"/>
    </source>
</evidence>
<evidence type="ECO:0000313" key="14">
    <source>
        <dbReference type="Proteomes" id="UP000324800"/>
    </source>
</evidence>
<dbReference type="PANTHER" id="PTHR24223">
    <property type="entry name" value="ATP-BINDING CASSETTE SUB-FAMILY C"/>
    <property type="match status" value="1"/>
</dbReference>
<evidence type="ECO:0000259" key="12">
    <source>
        <dbReference type="PROSITE" id="PS50929"/>
    </source>
</evidence>
<feature type="region of interest" description="Disordered" evidence="9">
    <location>
        <begin position="527"/>
        <end position="596"/>
    </location>
</feature>
<dbReference type="InterPro" id="IPR050173">
    <property type="entry name" value="ABC_transporter_C-like"/>
</dbReference>
<feature type="transmembrane region" description="Helical" evidence="10">
    <location>
        <begin position="120"/>
        <end position="141"/>
    </location>
</feature>
<dbReference type="InterPro" id="IPR003439">
    <property type="entry name" value="ABC_transporter-like_ATP-bd"/>
</dbReference>
<organism evidence="13 14">
    <name type="scientific">Streblomastix strix</name>
    <dbReference type="NCBI Taxonomy" id="222440"/>
    <lineage>
        <taxon>Eukaryota</taxon>
        <taxon>Metamonada</taxon>
        <taxon>Preaxostyla</taxon>
        <taxon>Oxymonadida</taxon>
        <taxon>Streblomastigidae</taxon>
        <taxon>Streblomastix</taxon>
    </lineage>
</organism>
<feature type="transmembrane region" description="Helical" evidence="10">
    <location>
        <begin position="398"/>
        <end position="421"/>
    </location>
</feature>
<comment type="caution">
    <text evidence="13">The sequence shown here is derived from an EMBL/GenBank/DDBJ whole genome shotgun (WGS) entry which is preliminary data.</text>
</comment>
<feature type="transmembrane region" description="Helical" evidence="10">
    <location>
        <begin position="1100"/>
        <end position="1120"/>
    </location>
</feature>
<dbReference type="Pfam" id="PF00664">
    <property type="entry name" value="ABC_membrane"/>
    <property type="match status" value="2"/>
</dbReference>
<evidence type="ECO:0000256" key="9">
    <source>
        <dbReference type="SAM" id="MobiDB-lite"/>
    </source>
</evidence>
<feature type="region of interest" description="Disordered" evidence="9">
    <location>
        <begin position="459"/>
        <end position="515"/>
    </location>
</feature>
<feature type="transmembrane region" description="Helical" evidence="10">
    <location>
        <begin position="1074"/>
        <end position="1094"/>
    </location>
</feature>
<gene>
    <name evidence="13" type="ORF">EZS28_007780</name>
</gene>
<evidence type="ECO:0000256" key="6">
    <source>
        <dbReference type="ARBA" id="ARBA00022840"/>
    </source>
</evidence>
<evidence type="ECO:0000256" key="4">
    <source>
        <dbReference type="ARBA" id="ARBA00022737"/>
    </source>
</evidence>
<evidence type="ECO:0000256" key="7">
    <source>
        <dbReference type="ARBA" id="ARBA00022989"/>
    </source>
</evidence>
<dbReference type="CDD" id="cd18579">
    <property type="entry name" value="ABC_6TM_ABCC_D1"/>
    <property type="match status" value="1"/>
</dbReference>
<dbReference type="PROSITE" id="PS00211">
    <property type="entry name" value="ABC_TRANSPORTER_1"/>
    <property type="match status" value="2"/>
</dbReference>
<accession>A0A5J4WP16</accession>
<dbReference type="Gene3D" id="3.40.50.300">
    <property type="entry name" value="P-loop containing nucleotide triphosphate hydrolases"/>
    <property type="match status" value="2"/>
</dbReference>
<dbReference type="PROSITE" id="PS50893">
    <property type="entry name" value="ABC_TRANSPORTER_2"/>
    <property type="match status" value="2"/>
</dbReference>
<evidence type="ECO:0000256" key="1">
    <source>
        <dbReference type="ARBA" id="ARBA00004141"/>
    </source>
</evidence>
<dbReference type="InterPro" id="IPR017871">
    <property type="entry name" value="ABC_transporter-like_CS"/>
</dbReference>
<dbReference type="InterPro" id="IPR044746">
    <property type="entry name" value="ABCC_6TM_D1"/>
</dbReference>
<keyword evidence="3 10" id="KW-0812">Transmembrane</keyword>
<feature type="transmembrane region" description="Helical" evidence="10">
    <location>
        <begin position="243"/>
        <end position="264"/>
    </location>
</feature>
<feature type="transmembrane region" description="Helical" evidence="10">
    <location>
        <begin position="1187"/>
        <end position="1208"/>
    </location>
</feature>
<feature type="domain" description="ABC transporter" evidence="11">
    <location>
        <begin position="571"/>
        <end position="803"/>
    </location>
</feature>
<evidence type="ECO:0000256" key="8">
    <source>
        <dbReference type="ARBA" id="ARBA00023136"/>
    </source>
</evidence>
<dbReference type="PANTHER" id="PTHR24223:SF415">
    <property type="entry name" value="FI20190P1"/>
    <property type="match status" value="1"/>
</dbReference>
<feature type="compositionally biased region" description="Low complexity" evidence="9">
    <location>
        <begin position="528"/>
        <end position="554"/>
    </location>
</feature>
<feature type="compositionally biased region" description="Polar residues" evidence="9">
    <location>
        <begin position="555"/>
        <end position="564"/>
    </location>
</feature>
<evidence type="ECO:0000256" key="2">
    <source>
        <dbReference type="ARBA" id="ARBA00022448"/>
    </source>
</evidence>
<protein>
    <submittedName>
        <fullName evidence="13">ABC transporter: Multidrug resistance-associated protein, ATP binding protein</fullName>
    </submittedName>
</protein>
<dbReference type="EMBL" id="SNRW01001362">
    <property type="protein sequence ID" value="KAA6396694.1"/>
    <property type="molecule type" value="Genomic_DNA"/>
</dbReference>
<evidence type="ECO:0000256" key="3">
    <source>
        <dbReference type="ARBA" id="ARBA00022692"/>
    </source>
</evidence>